<evidence type="ECO:0000256" key="4">
    <source>
        <dbReference type="ARBA" id="ARBA00022670"/>
    </source>
</evidence>
<feature type="compositionally biased region" description="Basic and acidic residues" evidence="12">
    <location>
        <begin position="505"/>
        <end position="524"/>
    </location>
</feature>
<evidence type="ECO:0000256" key="13">
    <source>
        <dbReference type="SAM" id="Phobius"/>
    </source>
</evidence>
<evidence type="ECO:0000256" key="3">
    <source>
        <dbReference type="ARBA" id="ARBA00022475"/>
    </source>
</evidence>
<dbReference type="PANTHER" id="PTHR43221">
    <property type="entry name" value="PROTEASE HTPX"/>
    <property type="match status" value="1"/>
</dbReference>
<accession>A0A6L5GEV3</accession>
<comment type="subcellular location">
    <subcellularLocation>
        <location evidence="2">Cell membrane</location>
        <topology evidence="2">Multi-pass membrane protein</topology>
    </subcellularLocation>
</comment>
<feature type="transmembrane region" description="Helical" evidence="13">
    <location>
        <begin position="21"/>
        <end position="42"/>
    </location>
</feature>
<evidence type="ECO:0000256" key="7">
    <source>
        <dbReference type="ARBA" id="ARBA00022801"/>
    </source>
</evidence>
<dbReference type="Gene3D" id="3.30.2010.10">
    <property type="entry name" value="Metalloproteases ('zincins'), catalytic domain"/>
    <property type="match status" value="1"/>
</dbReference>
<dbReference type="Proteomes" id="UP000477750">
    <property type="component" value="Unassembled WGS sequence"/>
</dbReference>
<evidence type="ECO:0000313" key="16">
    <source>
        <dbReference type="Proteomes" id="UP000477750"/>
    </source>
</evidence>
<gene>
    <name evidence="15" type="ORF">GFD30_21485</name>
</gene>
<dbReference type="EMBL" id="WIAO01000035">
    <property type="protein sequence ID" value="MQM28115.1"/>
    <property type="molecule type" value="Genomic_DNA"/>
</dbReference>
<feature type="transmembrane region" description="Helical" evidence="13">
    <location>
        <begin position="231"/>
        <end position="255"/>
    </location>
</feature>
<keyword evidence="7" id="KW-0378">Hydrolase</keyword>
<evidence type="ECO:0000256" key="9">
    <source>
        <dbReference type="ARBA" id="ARBA00022989"/>
    </source>
</evidence>
<evidence type="ECO:0000256" key="10">
    <source>
        <dbReference type="ARBA" id="ARBA00023049"/>
    </source>
</evidence>
<keyword evidence="5 13" id="KW-0812">Transmembrane</keyword>
<dbReference type="InterPro" id="IPR001915">
    <property type="entry name" value="Peptidase_M48"/>
</dbReference>
<comment type="cofactor">
    <cofactor evidence="1">
        <name>Zn(2+)</name>
        <dbReference type="ChEBI" id="CHEBI:29105"/>
    </cofactor>
</comment>
<keyword evidence="4 15" id="KW-0645">Protease</keyword>
<dbReference type="GO" id="GO:0004222">
    <property type="term" value="F:metalloendopeptidase activity"/>
    <property type="evidence" value="ECO:0007669"/>
    <property type="project" value="InterPro"/>
</dbReference>
<feature type="domain" description="Peptidase M48" evidence="14">
    <location>
        <begin position="136"/>
        <end position="316"/>
    </location>
</feature>
<evidence type="ECO:0000313" key="15">
    <source>
        <dbReference type="EMBL" id="MQM28115.1"/>
    </source>
</evidence>
<feature type="transmembrane region" description="Helical" evidence="13">
    <location>
        <begin position="54"/>
        <end position="76"/>
    </location>
</feature>
<evidence type="ECO:0000256" key="8">
    <source>
        <dbReference type="ARBA" id="ARBA00022833"/>
    </source>
</evidence>
<keyword evidence="6" id="KW-0479">Metal-binding</keyword>
<sequence>MTPAARRPEAKRLPGLRTASHLVLTGAVPAAMLAVMTGLIWFNAYAFTVSTLSALKIAIGVVPTAAVLGSGLWVLVFKGDKPLPGVPVHEHEHPDLWALVRGVAAAVGTAPPDRILLTADANAAVMEDTRLLGLVAARRHMTIGAPLVAEMTAPQLAAVIGHELGHYAARDTRFSAAAYRSRRAFVHTLTVLNRDDYLQRAMHFLLRHYGLLVVRGSANLSRRQERLADEAAATAVGSAATAAAFAALTSIAATWDLFRRDHLRIAWDQGFLPADAFAGFRSLRASLGDEPIEADEPDPYDTHPPMHERIAAVEALAAPGELRILPGEASSLLRDPARLLDAALLDGLEPEARAMRRADWTALVRLHVLASLAEPLVAANAARALGRPPTVETLLDALDAGLLEELGTDPDAPQGDPPRVRRERARVLVHKGLTGALAARIDAAGGVEWAESWPFPGAMRSILADPLAALVDAAVADRPDTSRLRALIDSVERLQGRPQNIGTAHRGEDPRTHGDAQGGERPRAVVEAVHGGRQPAGADRPDPAGGPHRQPRRDHPRPAGHPRG</sequence>
<dbReference type="GO" id="GO:0005886">
    <property type="term" value="C:plasma membrane"/>
    <property type="evidence" value="ECO:0007669"/>
    <property type="project" value="UniProtKB-SubCell"/>
</dbReference>
<dbReference type="CDD" id="cd07328">
    <property type="entry name" value="M48_Ste24p_like"/>
    <property type="match status" value="1"/>
</dbReference>
<feature type="region of interest" description="Disordered" evidence="12">
    <location>
        <begin position="495"/>
        <end position="564"/>
    </location>
</feature>
<comment type="caution">
    <text evidence="15">The sequence shown here is derived from an EMBL/GenBank/DDBJ whole genome shotgun (WGS) entry which is preliminary data.</text>
</comment>
<protein>
    <submittedName>
        <fullName evidence="15">M48 family metalloprotease</fullName>
    </submittedName>
</protein>
<evidence type="ECO:0000256" key="11">
    <source>
        <dbReference type="ARBA" id="ARBA00023136"/>
    </source>
</evidence>
<keyword evidence="10 15" id="KW-0482">Metalloprotease</keyword>
<evidence type="ECO:0000256" key="12">
    <source>
        <dbReference type="SAM" id="MobiDB-lite"/>
    </source>
</evidence>
<keyword evidence="9 13" id="KW-1133">Transmembrane helix</keyword>
<dbReference type="InterPro" id="IPR050083">
    <property type="entry name" value="HtpX_protease"/>
</dbReference>
<evidence type="ECO:0000256" key="5">
    <source>
        <dbReference type="ARBA" id="ARBA00022692"/>
    </source>
</evidence>
<keyword evidence="11 13" id="KW-0472">Membrane</keyword>
<keyword evidence="3" id="KW-1003">Cell membrane</keyword>
<evidence type="ECO:0000256" key="2">
    <source>
        <dbReference type="ARBA" id="ARBA00004651"/>
    </source>
</evidence>
<evidence type="ECO:0000259" key="14">
    <source>
        <dbReference type="Pfam" id="PF01435"/>
    </source>
</evidence>
<evidence type="ECO:0000256" key="6">
    <source>
        <dbReference type="ARBA" id="ARBA00022723"/>
    </source>
</evidence>
<dbReference type="Pfam" id="PF01435">
    <property type="entry name" value="Peptidase_M48"/>
    <property type="match status" value="1"/>
</dbReference>
<dbReference type="GO" id="GO:0046872">
    <property type="term" value="F:metal ion binding"/>
    <property type="evidence" value="ECO:0007669"/>
    <property type="project" value="UniProtKB-KW"/>
</dbReference>
<keyword evidence="8" id="KW-0862">Zinc</keyword>
<evidence type="ECO:0000256" key="1">
    <source>
        <dbReference type="ARBA" id="ARBA00001947"/>
    </source>
</evidence>
<dbReference type="AlphaFoldDB" id="A0A6L5GEV3"/>
<name>A0A6L5GEV3_9ACTN</name>
<organism evidence="15 16">
    <name type="scientific">Glycomyces albidus</name>
    <dbReference type="NCBI Taxonomy" id="2656774"/>
    <lineage>
        <taxon>Bacteria</taxon>
        <taxon>Bacillati</taxon>
        <taxon>Actinomycetota</taxon>
        <taxon>Actinomycetes</taxon>
        <taxon>Glycomycetales</taxon>
        <taxon>Glycomycetaceae</taxon>
        <taxon>Glycomyces</taxon>
    </lineage>
</organism>
<keyword evidence="16" id="KW-1185">Reference proteome</keyword>
<reference evidence="15 16" key="1">
    <citation type="submission" date="2019-10" db="EMBL/GenBank/DDBJ databases">
        <title>Glycomyces albidus sp. nov., a novel actinomycete isolated from rhizosphere soil of wheat (Triticum aestivum L.).</title>
        <authorList>
            <person name="Qian L."/>
        </authorList>
    </citation>
    <scope>NUCLEOTIDE SEQUENCE [LARGE SCALE GENOMIC DNA]</scope>
    <source>
        <strain evidence="15 16">NEAU-7082</strain>
    </source>
</reference>
<dbReference type="GO" id="GO:0006508">
    <property type="term" value="P:proteolysis"/>
    <property type="evidence" value="ECO:0007669"/>
    <property type="project" value="UniProtKB-KW"/>
</dbReference>
<dbReference type="PANTHER" id="PTHR43221:SF1">
    <property type="entry name" value="PROTEASE HTPX"/>
    <property type="match status" value="1"/>
</dbReference>
<dbReference type="RefSeq" id="WP_153027226.1">
    <property type="nucleotide sequence ID" value="NZ_WIAO01000035.1"/>
</dbReference>
<proteinExistence type="predicted"/>
<feature type="compositionally biased region" description="Basic residues" evidence="12">
    <location>
        <begin position="549"/>
        <end position="564"/>
    </location>
</feature>